<organism evidence="2 3">
    <name type="scientific">Paenibacillus arenilitoris</name>
    <dbReference type="NCBI Taxonomy" id="2772299"/>
    <lineage>
        <taxon>Bacteria</taxon>
        <taxon>Bacillati</taxon>
        <taxon>Bacillota</taxon>
        <taxon>Bacilli</taxon>
        <taxon>Bacillales</taxon>
        <taxon>Paenibacillaceae</taxon>
        <taxon>Paenibacillus</taxon>
    </lineage>
</organism>
<keyword evidence="3" id="KW-1185">Reference proteome</keyword>
<dbReference type="EMBL" id="JACXIY010000014">
    <property type="protein sequence ID" value="MBD2869198.1"/>
    <property type="molecule type" value="Genomic_DNA"/>
</dbReference>
<comment type="caution">
    <text evidence="2">The sequence shown here is derived from an EMBL/GenBank/DDBJ whole genome shotgun (WGS) entry which is preliminary data.</text>
</comment>
<gene>
    <name evidence="2" type="ORF">IDH41_11480</name>
</gene>
<evidence type="ECO:0000313" key="2">
    <source>
        <dbReference type="EMBL" id="MBD2869198.1"/>
    </source>
</evidence>
<sequence length="52" mass="6016">MKQPTKSTAVSRKTRFSPSRSLKAGQDKMLAELEQLRARMTTMEKLMMKEVE</sequence>
<proteinExistence type="predicted"/>
<feature type="compositionally biased region" description="Polar residues" evidence="1">
    <location>
        <begin position="1"/>
        <end position="20"/>
    </location>
</feature>
<dbReference type="AlphaFoldDB" id="A0A927CMA7"/>
<evidence type="ECO:0000256" key="1">
    <source>
        <dbReference type="SAM" id="MobiDB-lite"/>
    </source>
</evidence>
<feature type="region of interest" description="Disordered" evidence="1">
    <location>
        <begin position="1"/>
        <end position="28"/>
    </location>
</feature>
<evidence type="ECO:0000313" key="3">
    <source>
        <dbReference type="Proteomes" id="UP000632125"/>
    </source>
</evidence>
<name>A0A927CMA7_9BACL</name>
<dbReference type="RefSeq" id="WP_190861127.1">
    <property type="nucleotide sequence ID" value="NZ_JACXIY010000014.1"/>
</dbReference>
<accession>A0A927CMA7</accession>
<dbReference type="Proteomes" id="UP000632125">
    <property type="component" value="Unassembled WGS sequence"/>
</dbReference>
<reference evidence="2" key="1">
    <citation type="submission" date="2020-09" db="EMBL/GenBank/DDBJ databases">
        <title>A novel bacterium of genus Paenibacillus, isolated from South China Sea.</title>
        <authorList>
            <person name="Huang H."/>
            <person name="Mo K."/>
            <person name="Hu Y."/>
        </authorList>
    </citation>
    <scope>NUCLEOTIDE SEQUENCE</scope>
    <source>
        <strain evidence="2">IB182493</strain>
    </source>
</reference>
<protein>
    <submittedName>
        <fullName evidence="2">Uncharacterized protein</fullName>
    </submittedName>
</protein>